<sequence>MNSLSPEQSKLVDFITKAYPMPAKMASEVSERFYPLRINKGDFLLKEGSVSNEYVFLTEGYMRSFATDPDGNDITTSFHGPQQVVFEITSFFHRIPSRENIQALMSCTGIAITYATLNELFHALPEFREFGRSILVRGFSSLKSRMLSTITETAETRYLQLLQSNPDIFHHAPLRTIASYLGITDSSLSRIRKEVSEK</sequence>
<dbReference type="RefSeq" id="WP_106595335.1">
    <property type="nucleotide sequence ID" value="NZ_PYAS01000004.1"/>
</dbReference>
<dbReference type="Proteomes" id="UP000241964">
    <property type="component" value="Unassembled WGS sequence"/>
</dbReference>
<dbReference type="SUPFAM" id="SSF51206">
    <property type="entry name" value="cAMP-binding domain-like"/>
    <property type="match status" value="1"/>
</dbReference>
<evidence type="ECO:0000259" key="1">
    <source>
        <dbReference type="PROSITE" id="PS50042"/>
    </source>
</evidence>
<dbReference type="EMBL" id="PYAS01000004">
    <property type="protein sequence ID" value="PSL30467.1"/>
    <property type="molecule type" value="Genomic_DNA"/>
</dbReference>
<name>A0A2P8G934_9BACT</name>
<organism evidence="2 3">
    <name type="scientific">Dyadobacter jiangsuensis</name>
    <dbReference type="NCBI Taxonomy" id="1591085"/>
    <lineage>
        <taxon>Bacteria</taxon>
        <taxon>Pseudomonadati</taxon>
        <taxon>Bacteroidota</taxon>
        <taxon>Cytophagia</taxon>
        <taxon>Cytophagales</taxon>
        <taxon>Spirosomataceae</taxon>
        <taxon>Dyadobacter</taxon>
    </lineage>
</organism>
<proteinExistence type="predicted"/>
<dbReference type="InterPro" id="IPR000595">
    <property type="entry name" value="cNMP-bd_dom"/>
</dbReference>
<comment type="caution">
    <text evidence="2">The sequence shown here is derived from an EMBL/GenBank/DDBJ whole genome shotgun (WGS) entry which is preliminary data.</text>
</comment>
<dbReference type="CDD" id="cd00038">
    <property type="entry name" value="CAP_ED"/>
    <property type="match status" value="1"/>
</dbReference>
<feature type="domain" description="Cyclic nucleotide-binding" evidence="1">
    <location>
        <begin position="24"/>
        <end position="121"/>
    </location>
</feature>
<evidence type="ECO:0000313" key="3">
    <source>
        <dbReference type="Proteomes" id="UP000241964"/>
    </source>
</evidence>
<dbReference type="PROSITE" id="PS50042">
    <property type="entry name" value="CNMP_BINDING_3"/>
    <property type="match status" value="1"/>
</dbReference>
<dbReference type="Gene3D" id="2.60.120.10">
    <property type="entry name" value="Jelly Rolls"/>
    <property type="match status" value="1"/>
</dbReference>
<reference evidence="2 3" key="1">
    <citation type="submission" date="2018-03" db="EMBL/GenBank/DDBJ databases">
        <title>Genomic Encyclopedia of Archaeal and Bacterial Type Strains, Phase II (KMG-II): from individual species to whole genera.</title>
        <authorList>
            <person name="Goeker M."/>
        </authorList>
    </citation>
    <scope>NUCLEOTIDE SEQUENCE [LARGE SCALE GENOMIC DNA]</scope>
    <source>
        <strain evidence="2 3">DSM 29057</strain>
    </source>
</reference>
<dbReference type="OrthoDB" id="1044733at2"/>
<gene>
    <name evidence="2" type="ORF">CLV60_104409</name>
</gene>
<keyword evidence="3" id="KW-1185">Reference proteome</keyword>
<dbReference type="InterPro" id="IPR018490">
    <property type="entry name" value="cNMP-bd_dom_sf"/>
</dbReference>
<dbReference type="AlphaFoldDB" id="A0A2P8G934"/>
<dbReference type="InterPro" id="IPR014710">
    <property type="entry name" value="RmlC-like_jellyroll"/>
</dbReference>
<evidence type="ECO:0000313" key="2">
    <source>
        <dbReference type="EMBL" id="PSL30467.1"/>
    </source>
</evidence>
<dbReference type="Pfam" id="PF00027">
    <property type="entry name" value="cNMP_binding"/>
    <property type="match status" value="1"/>
</dbReference>
<protein>
    <submittedName>
        <fullName evidence="2">CRP-like cAMP-binding protein</fullName>
    </submittedName>
</protein>
<accession>A0A2P8G934</accession>